<feature type="compositionally biased region" description="Low complexity" evidence="1">
    <location>
        <begin position="110"/>
        <end position="122"/>
    </location>
</feature>
<evidence type="ECO:0000313" key="2">
    <source>
        <dbReference type="EMBL" id="CAD9549509.1"/>
    </source>
</evidence>
<sequence>MEFLANADYGSENDGEDDDGVTTTEKVESADNDEKMPGIEKSAASSGRPSSEKRSSTEPTSASDPKRVKLPPPNLSPPRSSHLQSVANTVHKPTATQRSSSNPPAPRTNSSSPSQALLPPQLRKGRPNIVTEDTKAMGFKPKSKRDVPR</sequence>
<dbReference type="EMBL" id="HBGX01000025">
    <property type="protein sequence ID" value="CAD9549509.1"/>
    <property type="molecule type" value="Transcribed_RNA"/>
</dbReference>
<name>A0A7S2JJC0_9EUKA</name>
<feature type="compositionally biased region" description="Basic and acidic residues" evidence="1">
    <location>
        <begin position="25"/>
        <end position="38"/>
    </location>
</feature>
<evidence type="ECO:0000256" key="1">
    <source>
        <dbReference type="SAM" id="MobiDB-lite"/>
    </source>
</evidence>
<accession>A0A7S2JJC0</accession>
<feature type="compositionally biased region" description="Acidic residues" evidence="1">
    <location>
        <begin position="11"/>
        <end position="20"/>
    </location>
</feature>
<reference evidence="2" key="1">
    <citation type="submission" date="2021-01" db="EMBL/GenBank/DDBJ databases">
        <authorList>
            <person name="Corre E."/>
            <person name="Pelletier E."/>
            <person name="Niang G."/>
            <person name="Scheremetjew M."/>
            <person name="Finn R."/>
            <person name="Kale V."/>
            <person name="Holt S."/>
            <person name="Cochrane G."/>
            <person name="Meng A."/>
            <person name="Brown T."/>
            <person name="Cohen L."/>
        </authorList>
    </citation>
    <scope>NUCLEOTIDE SEQUENCE</scope>
    <source>
        <strain evidence="2">SAG4.97</strain>
    </source>
</reference>
<dbReference type="AlphaFoldDB" id="A0A7S2JJC0"/>
<proteinExistence type="predicted"/>
<gene>
    <name evidence="2" type="ORF">CGLO1086_LOCUS15</name>
</gene>
<feature type="region of interest" description="Disordered" evidence="1">
    <location>
        <begin position="1"/>
        <end position="149"/>
    </location>
</feature>
<protein>
    <submittedName>
        <fullName evidence="2">Uncharacterized protein</fullName>
    </submittedName>
</protein>
<organism evidence="2">
    <name type="scientific">Cyanoptyche gloeocystis</name>
    <dbReference type="NCBI Taxonomy" id="77922"/>
    <lineage>
        <taxon>Eukaryota</taxon>
        <taxon>Glaucocystophyceae</taxon>
        <taxon>Glaucocystophyceae incertae sedis</taxon>
        <taxon>Cyanoptyche</taxon>
    </lineage>
</organism>